<comment type="caution">
    <text evidence="2">The sequence shown here is derived from an EMBL/GenBank/DDBJ whole genome shotgun (WGS) entry which is preliminary data.</text>
</comment>
<dbReference type="EMBL" id="JAMQGR010000001">
    <property type="protein sequence ID" value="MCM2565387.1"/>
    <property type="molecule type" value="Genomic_DNA"/>
</dbReference>
<dbReference type="RefSeq" id="WP_251349177.1">
    <property type="nucleotide sequence ID" value="NZ_JAMQGR010000001.1"/>
</dbReference>
<accession>A0ABT0WN35</accession>
<gene>
    <name evidence="2" type="ORF">NCG91_07220</name>
</gene>
<protein>
    <recommendedName>
        <fullName evidence="1">DUF5672 domain-containing protein</fullName>
    </recommendedName>
</protein>
<evidence type="ECO:0000313" key="3">
    <source>
        <dbReference type="Proteomes" id="UP001202243"/>
    </source>
</evidence>
<name>A0ABT0WN35_9BURK</name>
<organism evidence="2 3">
    <name type="scientific">Janthinobacterium kumbetense</name>
    <dbReference type="NCBI Taxonomy" id="2950280"/>
    <lineage>
        <taxon>Bacteria</taxon>
        <taxon>Pseudomonadati</taxon>
        <taxon>Pseudomonadota</taxon>
        <taxon>Betaproteobacteria</taxon>
        <taxon>Burkholderiales</taxon>
        <taxon>Oxalobacteraceae</taxon>
        <taxon>Janthinobacterium</taxon>
    </lineage>
</organism>
<evidence type="ECO:0000313" key="2">
    <source>
        <dbReference type="EMBL" id="MCM2565387.1"/>
    </source>
</evidence>
<keyword evidence="3" id="KW-1185">Reference proteome</keyword>
<sequence>MHKDKLDLRDISLVCVETRYPELASFAIERCLAGADFKECLLFTSRLHDLPPHIRQVLIAPIESVEAYSAFMVHELGAHFSGTHALVMQWDSFIVDARQWQSAFLDCDYIGAPWSHRPVAVGNGGFSLRSRRLYDILPQLAITQPHPEDYAICELHGDRLREEFGVRFADAGLASSFAFEGIMPAGPTFGFHGFFNFGEVLDDTELTDYLRKCDDAIMHAPTARGLIKQLYRSGRYRMAARILRRRINGGAALFGDACLLALRTGMHALTHARSRPASPRA</sequence>
<dbReference type="Proteomes" id="UP001202243">
    <property type="component" value="Unassembled WGS sequence"/>
</dbReference>
<dbReference type="Pfam" id="PF18922">
    <property type="entry name" value="DUF5672"/>
    <property type="match status" value="1"/>
</dbReference>
<proteinExistence type="predicted"/>
<dbReference type="InterPro" id="IPR043729">
    <property type="entry name" value="DUF5672"/>
</dbReference>
<reference evidence="2 3" key="1">
    <citation type="submission" date="2022-06" db="EMBL/GenBank/DDBJ databases">
        <title>Janthinobacterium kumbetensis sp. nov., isolated from spring water in Turkey.</title>
        <authorList>
            <person name="Inan Bektas K."/>
            <person name="Belduz A.A."/>
            <person name="Canakci S."/>
            <person name="Nalcaoglu A."/>
            <person name="Ceylan E."/>
            <person name="Kati H."/>
        </authorList>
    </citation>
    <scope>NUCLEOTIDE SEQUENCE [LARGE SCALE GENOMIC DNA]</scope>
    <source>
        <strain evidence="2 3">GK</strain>
    </source>
</reference>
<evidence type="ECO:0000259" key="1">
    <source>
        <dbReference type="Pfam" id="PF18922"/>
    </source>
</evidence>
<feature type="domain" description="DUF5672" evidence="1">
    <location>
        <begin position="61"/>
        <end position="183"/>
    </location>
</feature>